<feature type="region of interest" description="Disordered" evidence="12">
    <location>
        <begin position="184"/>
        <end position="206"/>
    </location>
</feature>
<feature type="domain" description="Doublecortin" evidence="14">
    <location>
        <begin position="77"/>
        <end position="163"/>
    </location>
</feature>
<proteinExistence type="inferred from homology"/>
<dbReference type="InterPro" id="IPR017441">
    <property type="entry name" value="Protein_kinase_ATP_BS"/>
</dbReference>
<feature type="binding site" evidence="11">
    <location>
        <position position="421"/>
    </location>
    <ligand>
        <name>ATP</name>
        <dbReference type="ChEBI" id="CHEBI:30616"/>
    </ligand>
</feature>
<dbReference type="PROSITE" id="PS00107">
    <property type="entry name" value="PROTEIN_KINASE_ATP"/>
    <property type="match status" value="1"/>
</dbReference>
<dbReference type="Pfam" id="PF00069">
    <property type="entry name" value="Pkinase"/>
    <property type="match status" value="1"/>
</dbReference>
<evidence type="ECO:0000256" key="4">
    <source>
        <dbReference type="ARBA" id="ARBA00022553"/>
    </source>
</evidence>
<keyword evidence="5" id="KW-0677">Repeat</keyword>
<dbReference type="InterPro" id="IPR008271">
    <property type="entry name" value="Ser/Thr_kinase_AS"/>
</dbReference>
<comment type="cofactor">
    <cofactor evidence="1">
        <name>Mg(2+)</name>
        <dbReference type="ChEBI" id="CHEBI:18420"/>
    </cofactor>
</comment>
<evidence type="ECO:0000256" key="11">
    <source>
        <dbReference type="PROSITE-ProRule" id="PRU10141"/>
    </source>
</evidence>
<evidence type="ECO:0000313" key="15">
    <source>
        <dbReference type="EMBL" id="KFD62739.1"/>
    </source>
</evidence>
<dbReference type="PROSITE" id="PS00108">
    <property type="entry name" value="PROTEIN_KINASE_ST"/>
    <property type="match status" value="1"/>
</dbReference>
<evidence type="ECO:0000256" key="9">
    <source>
        <dbReference type="ARBA" id="ARBA00047899"/>
    </source>
</evidence>
<gene>
    <name evidence="15" type="ORF">M514_09197</name>
</gene>
<evidence type="ECO:0000256" key="7">
    <source>
        <dbReference type="ARBA" id="ARBA00022840"/>
    </source>
</evidence>
<dbReference type="InterPro" id="IPR011009">
    <property type="entry name" value="Kinase-like_dom_sf"/>
</dbReference>
<dbReference type="FunFam" id="1.10.510.10:FF:000571">
    <property type="entry name" value="Maternal embryonic leucine zipper kinase"/>
    <property type="match status" value="1"/>
</dbReference>
<dbReference type="EC" id="2.7.11.1" evidence="3"/>
<keyword evidence="7 11" id="KW-0067">ATP-binding</keyword>
<name>A0A085MZU3_9BILA</name>
<dbReference type="GO" id="GO:0035556">
    <property type="term" value="P:intracellular signal transduction"/>
    <property type="evidence" value="ECO:0007669"/>
    <property type="project" value="InterPro"/>
</dbReference>
<accession>A0A085MZU3</accession>
<dbReference type="SUPFAM" id="SSF56112">
    <property type="entry name" value="Protein kinase-like (PK-like)"/>
    <property type="match status" value="1"/>
</dbReference>
<protein>
    <recommendedName>
        <fullName evidence="3">non-specific serine/threonine protein kinase</fullName>
        <ecNumber evidence="3">2.7.11.1</ecNumber>
    </recommendedName>
    <alternativeName>
        <fullName evidence="8">Doublecortin-like and CAM kinase-like protein</fullName>
    </alternativeName>
</protein>
<dbReference type="PROSITE" id="PS50309">
    <property type="entry name" value="DC"/>
    <property type="match status" value="2"/>
</dbReference>
<evidence type="ECO:0000256" key="6">
    <source>
        <dbReference type="ARBA" id="ARBA00022741"/>
    </source>
</evidence>
<feature type="domain" description="Doublecortin" evidence="14">
    <location>
        <begin position="215"/>
        <end position="298"/>
    </location>
</feature>
<reference evidence="15" key="1">
    <citation type="journal article" date="2014" name="Nat. Genet.">
        <title>Genome and transcriptome of the porcine whipworm Trichuris suis.</title>
        <authorList>
            <person name="Jex A.R."/>
            <person name="Nejsum P."/>
            <person name="Schwarz E.M."/>
            <person name="Hu L."/>
            <person name="Young N.D."/>
            <person name="Hall R.S."/>
            <person name="Korhonen P.K."/>
            <person name="Liao S."/>
            <person name="Thamsborg S."/>
            <person name="Xia J."/>
            <person name="Xu P."/>
            <person name="Wang S."/>
            <person name="Scheerlinck J.P."/>
            <person name="Hofmann A."/>
            <person name="Sternberg P.W."/>
            <person name="Wang J."/>
            <person name="Gasser R.B."/>
        </authorList>
    </citation>
    <scope>NUCLEOTIDE SEQUENCE [LARGE SCALE GENOMIC DNA]</scope>
    <source>
        <strain evidence="15">DCEP-RM93F</strain>
    </source>
</reference>
<evidence type="ECO:0000259" key="14">
    <source>
        <dbReference type="PROSITE" id="PS50309"/>
    </source>
</evidence>
<dbReference type="Gene3D" id="3.10.20.230">
    <property type="entry name" value="Doublecortin domain"/>
    <property type="match status" value="2"/>
</dbReference>
<dbReference type="SMART" id="SM00537">
    <property type="entry name" value="DCX"/>
    <property type="match status" value="2"/>
</dbReference>
<evidence type="ECO:0000256" key="2">
    <source>
        <dbReference type="ARBA" id="ARBA00005354"/>
    </source>
</evidence>
<keyword evidence="6 11" id="KW-0547">Nucleotide-binding</keyword>
<dbReference type="SMART" id="SM00220">
    <property type="entry name" value="S_TKc"/>
    <property type="match status" value="1"/>
</dbReference>
<evidence type="ECO:0000256" key="12">
    <source>
        <dbReference type="SAM" id="MobiDB-lite"/>
    </source>
</evidence>
<evidence type="ECO:0000256" key="10">
    <source>
        <dbReference type="ARBA" id="ARBA00048679"/>
    </source>
</evidence>
<dbReference type="Gene3D" id="1.10.510.10">
    <property type="entry name" value="Transferase(Phosphotransferase) domain 1"/>
    <property type="match status" value="1"/>
</dbReference>
<dbReference type="FunFam" id="3.10.20.230:FF:000001">
    <property type="entry name" value="serine/threonine-protein kinase DCLK1 isoform X1"/>
    <property type="match status" value="1"/>
</dbReference>
<dbReference type="Proteomes" id="UP000030758">
    <property type="component" value="Unassembled WGS sequence"/>
</dbReference>
<evidence type="ECO:0000259" key="13">
    <source>
        <dbReference type="PROSITE" id="PS50011"/>
    </source>
</evidence>
<evidence type="ECO:0000256" key="8">
    <source>
        <dbReference type="ARBA" id="ARBA00031092"/>
    </source>
</evidence>
<dbReference type="AlphaFoldDB" id="A0A085MZU3"/>
<dbReference type="GO" id="GO:0005524">
    <property type="term" value="F:ATP binding"/>
    <property type="evidence" value="ECO:0007669"/>
    <property type="project" value="UniProtKB-UniRule"/>
</dbReference>
<dbReference type="PANTHER" id="PTHR24347">
    <property type="entry name" value="SERINE/THREONINE-PROTEIN KINASE"/>
    <property type="match status" value="1"/>
</dbReference>
<evidence type="ECO:0000256" key="3">
    <source>
        <dbReference type="ARBA" id="ARBA00012513"/>
    </source>
</evidence>
<dbReference type="InterPro" id="IPR003533">
    <property type="entry name" value="Doublecortin_dom"/>
</dbReference>
<dbReference type="PROSITE" id="PS50011">
    <property type="entry name" value="PROTEIN_KINASE_DOM"/>
    <property type="match status" value="1"/>
</dbReference>
<dbReference type="Pfam" id="PF03607">
    <property type="entry name" value="DCX"/>
    <property type="match status" value="2"/>
</dbReference>
<feature type="domain" description="Protein kinase" evidence="13">
    <location>
        <begin position="392"/>
        <end position="649"/>
    </location>
</feature>
<dbReference type="SUPFAM" id="SSF89837">
    <property type="entry name" value="Doublecortin (DC)"/>
    <property type="match status" value="2"/>
</dbReference>
<dbReference type="GO" id="GO:0004674">
    <property type="term" value="F:protein serine/threonine kinase activity"/>
    <property type="evidence" value="ECO:0007669"/>
    <property type="project" value="UniProtKB-EC"/>
</dbReference>
<dbReference type="EMBL" id="KL367589">
    <property type="protein sequence ID" value="KFD62739.1"/>
    <property type="molecule type" value="Genomic_DNA"/>
</dbReference>
<keyword evidence="4" id="KW-0597">Phosphoprotein</keyword>
<dbReference type="InterPro" id="IPR000719">
    <property type="entry name" value="Prot_kinase_dom"/>
</dbReference>
<dbReference type="InterPro" id="IPR036572">
    <property type="entry name" value="Doublecortin_dom_sf"/>
</dbReference>
<comment type="catalytic activity">
    <reaction evidence="10">
        <text>L-seryl-[protein] + ATP = O-phospho-L-seryl-[protein] + ADP + H(+)</text>
        <dbReference type="Rhea" id="RHEA:17989"/>
        <dbReference type="Rhea" id="RHEA-COMP:9863"/>
        <dbReference type="Rhea" id="RHEA-COMP:11604"/>
        <dbReference type="ChEBI" id="CHEBI:15378"/>
        <dbReference type="ChEBI" id="CHEBI:29999"/>
        <dbReference type="ChEBI" id="CHEBI:30616"/>
        <dbReference type="ChEBI" id="CHEBI:83421"/>
        <dbReference type="ChEBI" id="CHEBI:456216"/>
        <dbReference type="EC" id="2.7.11.1"/>
    </reaction>
</comment>
<organism evidence="15">
    <name type="scientific">Trichuris suis</name>
    <name type="common">pig whipworm</name>
    <dbReference type="NCBI Taxonomy" id="68888"/>
    <lineage>
        <taxon>Eukaryota</taxon>
        <taxon>Metazoa</taxon>
        <taxon>Ecdysozoa</taxon>
        <taxon>Nematoda</taxon>
        <taxon>Enoplea</taxon>
        <taxon>Dorylaimia</taxon>
        <taxon>Trichinellida</taxon>
        <taxon>Trichuridae</taxon>
        <taxon>Trichuris</taxon>
    </lineage>
</organism>
<dbReference type="GO" id="GO:0007417">
    <property type="term" value="P:central nervous system development"/>
    <property type="evidence" value="ECO:0007669"/>
    <property type="project" value="UniProtKB-ARBA"/>
</dbReference>
<comment type="similarity">
    <text evidence="2">Belongs to the protein kinase superfamily. CAMK Ser/Thr protein kinase family. CaMK subfamily.</text>
</comment>
<comment type="catalytic activity">
    <reaction evidence="9">
        <text>L-threonyl-[protein] + ATP = O-phospho-L-threonyl-[protein] + ADP + H(+)</text>
        <dbReference type="Rhea" id="RHEA:46608"/>
        <dbReference type="Rhea" id="RHEA-COMP:11060"/>
        <dbReference type="Rhea" id="RHEA-COMP:11605"/>
        <dbReference type="ChEBI" id="CHEBI:15378"/>
        <dbReference type="ChEBI" id="CHEBI:30013"/>
        <dbReference type="ChEBI" id="CHEBI:30616"/>
        <dbReference type="ChEBI" id="CHEBI:61977"/>
        <dbReference type="ChEBI" id="CHEBI:456216"/>
        <dbReference type="EC" id="2.7.11.1"/>
    </reaction>
</comment>
<dbReference type="CDD" id="cd16109">
    <property type="entry name" value="DCX1"/>
    <property type="match status" value="1"/>
</dbReference>
<evidence type="ECO:0000256" key="5">
    <source>
        <dbReference type="ARBA" id="ARBA00022737"/>
    </source>
</evidence>
<sequence>MAILLVLYRFKDGAVFFRGTSRLEIMPATTSGSEKSLSSRKSARREGKAIATWEAGIDGLETGGNASTPNRRYPRAKKVRFYRNGDQFFKGVWYPLPADRFRSFDTLLEDLNRVLGDLVNLPHGVRYVFTLDGQRRIQELSELDDGESYVCSSNECFKKIDYQNVREPVWSYGFRSNYKVGSSATVGDSSSPGTSTSHEGASSSILEPNDFVHPRIITVLRNGIKPRRVIRHLLNKRTARSFEQVLSDLSTVVRLDSGAVKKLFTFAGKQVCCLADLFQDDDLFLACGSERMSIDDLYLDSAEYQFVMPARLRNGAPPSSRCSKLSPMRRAQLSRLNEKFVNSQKYQNRPVGRAYKTKVMVCMLRPNGDYLVSHAGNSGVPAWLPVELRDRFEWGPLLGDGNFAVVHECIHKSTGKTYAVKVIDKRKCRNKEQIIENEVRLLSRVRHEYVVQLHDSISLKDLHLLVLEFVPGGDLFDALVAARTFPEATAAHMMQNLMSALAHLHSMDIVHRDVKPENLLIYETGDGWKYIKLADFGLATELNDPLFDICGTPTYVAPEMLAEGGYGLKVDVWAAGVILYIMLCGYPPFVSETGAQEDLFEAILSGKYAFVEQHWRGISNAAKMLVNGMLQLNADDRYSSTEVLSHPWIEGCGSVDPEFEHVSTLALQCVEFVQHENRHVEDPVGKFYSRRRSMDELSCLTTDVTSTSFF</sequence>
<evidence type="ECO:0000256" key="1">
    <source>
        <dbReference type="ARBA" id="ARBA00001946"/>
    </source>
</evidence>